<feature type="domain" description="Halobacterial output" evidence="1">
    <location>
        <begin position="32"/>
        <end position="108"/>
    </location>
</feature>
<evidence type="ECO:0000313" key="2">
    <source>
        <dbReference type="EMBL" id="SIR92945.1"/>
    </source>
</evidence>
<sequence length="111" mass="12011">MTDSFDEDSDPKASVDGGEQLLEQAQYERASRDDLTTTIVGAIAAAEGISPAELKDPILYECVDIAALEDSFFGPTIAGERRNAVGSVEFLFGEYRIEVSSEGWVSVYGRP</sequence>
<dbReference type="RefSeq" id="WP_076432976.1">
    <property type="nucleotide sequence ID" value="NZ_FTNO01000007.1"/>
</dbReference>
<name>A0A1N7EYF5_9EURY</name>
<accession>A0A1N7EYF5</accession>
<evidence type="ECO:0000313" key="3">
    <source>
        <dbReference type="Proteomes" id="UP000186914"/>
    </source>
</evidence>
<dbReference type="InterPro" id="IPR040624">
    <property type="entry name" value="HalOD1"/>
</dbReference>
<reference evidence="3" key="1">
    <citation type="submission" date="2017-01" db="EMBL/GenBank/DDBJ databases">
        <authorList>
            <person name="Varghese N."/>
            <person name="Submissions S."/>
        </authorList>
    </citation>
    <scope>NUCLEOTIDE SEQUENCE [LARGE SCALE GENOMIC DNA]</scope>
    <source>
        <strain evidence="3">CGMCC 1.7737</strain>
    </source>
</reference>
<dbReference type="AlphaFoldDB" id="A0A1N7EYF5"/>
<dbReference type="OrthoDB" id="331383at2157"/>
<gene>
    <name evidence="2" type="ORF">SAMN05421858_4618</name>
</gene>
<protein>
    <recommendedName>
        <fullName evidence="1">Halobacterial output domain-containing protein</fullName>
    </recommendedName>
</protein>
<dbReference type="Proteomes" id="UP000186914">
    <property type="component" value="Unassembled WGS sequence"/>
</dbReference>
<organism evidence="2 3">
    <name type="scientific">Haladaptatus litoreus</name>
    <dbReference type="NCBI Taxonomy" id="553468"/>
    <lineage>
        <taxon>Archaea</taxon>
        <taxon>Methanobacteriati</taxon>
        <taxon>Methanobacteriota</taxon>
        <taxon>Stenosarchaea group</taxon>
        <taxon>Halobacteria</taxon>
        <taxon>Halobacteriales</taxon>
        <taxon>Haladaptataceae</taxon>
        <taxon>Haladaptatus</taxon>
    </lineage>
</organism>
<dbReference type="EMBL" id="FTNO01000007">
    <property type="protein sequence ID" value="SIR92945.1"/>
    <property type="molecule type" value="Genomic_DNA"/>
</dbReference>
<dbReference type="Pfam" id="PF18545">
    <property type="entry name" value="HalOD1"/>
    <property type="match status" value="1"/>
</dbReference>
<evidence type="ECO:0000259" key="1">
    <source>
        <dbReference type="Pfam" id="PF18545"/>
    </source>
</evidence>
<keyword evidence="3" id="KW-1185">Reference proteome</keyword>
<proteinExistence type="predicted"/>